<evidence type="ECO:0000313" key="10">
    <source>
        <dbReference type="EMBL" id="MBR1368070.1"/>
    </source>
</evidence>
<dbReference type="Proteomes" id="UP000730161">
    <property type="component" value="Unassembled WGS sequence"/>
</dbReference>
<dbReference type="PANTHER" id="PTHR43088:SF1">
    <property type="entry name" value="SUBUNIT OF PYRUVATE:FLAVODOXIN OXIDOREDUCTASE"/>
    <property type="match status" value="1"/>
</dbReference>
<evidence type="ECO:0000256" key="1">
    <source>
        <dbReference type="ARBA" id="ARBA00023002"/>
    </source>
</evidence>
<evidence type="ECO:0000256" key="4">
    <source>
        <dbReference type="ARBA" id="ARBA00066947"/>
    </source>
</evidence>
<evidence type="ECO:0000256" key="6">
    <source>
        <dbReference type="ARBA" id="ARBA00076968"/>
    </source>
</evidence>
<dbReference type="Pfam" id="PF17147">
    <property type="entry name" value="PFOR_II"/>
    <property type="match status" value="1"/>
</dbReference>
<dbReference type="EMBL" id="JWHL01000001">
    <property type="protein sequence ID" value="MBR1368070.1"/>
    <property type="molecule type" value="Genomic_DNA"/>
</dbReference>
<evidence type="ECO:0000256" key="5">
    <source>
        <dbReference type="ARBA" id="ARBA00071398"/>
    </source>
</evidence>
<dbReference type="GO" id="GO:0047553">
    <property type="term" value="F:2-oxoglutarate synthase activity"/>
    <property type="evidence" value="ECO:0007669"/>
    <property type="project" value="UniProtKB-EC"/>
</dbReference>
<dbReference type="Pfam" id="PF01855">
    <property type="entry name" value="POR_N"/>
    <property type="match status" value="1"/>
</dbReference>
<evidence type="ECO:0000256" key="3">
    <source>
        <dbReference type="ARBA" id="ARBA00064882"/>
    </source>
</evidence>
<keyword evidence="11" id="KW-1185">Reference proteome</keyword>
<evidence type="ECO:0000259" key="8">
    <source>
        <dbReference type="Pfam" id="PF01855"/>
    </source>
</evidence>
<dbReference type="EC" id="1.2.7.3" evidence="4"/>
<sequence length="366" mass="40577">MTRVDFMQGNIASAEGALAAGCRFFAGYPITPSSEVAEHMARRLPKVGGRFIQMEDEIASMAAVIGGAWTGVRSMTATSGPGFSLMMENIGYAAFTETPCVVVNIQRGGPSTGQPTLAAQGDMLQCRFGSHGDYSTIALAPSSVQEMFDLTVKSFNLADRFRAPAFLMADEIIGHLRERVEFPDTVECTPPRPIREGMLPFEPEEDLVPGFTPFGHGHRVHVTGLTHNEKGYPASTDPDLHERLVMRLIEKVERARHEIADYDIENPDAEVVFISYGVPTRSVRQALLDAPEGLYGHLNLRIVWPFPENLLKKFPNARVFLVPELNMGQMAREIVRHCDQPVISLPRLGGELHTPQYLLDRAEEYR</sequence>
<dbReference type="RefSeq" id="WP_246495907.1">
    <property type="nucleotide sequence ID" value="NZ_JWHL01000001.1"/>
</dbReference>
<proteinExistence type="predicted"/>
<dbReference type="GO" id="GO:0044272">
    <property type="term" value="P:sulfur compound biosynthetic process"/>
    <property type="evidence" value="ECO:0007669"/>
    <property type="project" value="UniProtKB-ARBA"/>
</dbReference>
<gene>
    <name evidence="10" type="ORF">RJ53_00605</name>
</gene>
<dbReference type="NCBIfam" id="NF006412">
    <property type="entry name" value="PRK08659.1"/>
    <property type="match status" value="1"/>
</dbReference>
<evidence type="ECO:0000256" key="2">
    <source>
        <dbReference type="ARBA" id="ARBA00052359"/>
    </source>
</evidence>
<dbReference type="AlphaFoldDB" id="A0A8J7W7K3"/>
<dbReference type="CDD" id="cd07034">
    <property type="entry name" value="TPP_PYR_PFOR_IOR-alpha_like"/>
    <property type="match status" value="1"/>
</dbReference>
<feature type="domain" description="Pyruvate flavodoxin/ferredoxin oxidoreductase pyrimidine binding" evidence="8">
    <location>
        <begin position="15"/>
        <end position="246"/>
    </location>
</feature>
<dbReference type="InterPro" id="IPR052368">
    <property type="entry name" value="2-oxoacid_oxidoreductase"/>
</dbReference>
<dbReference type="FunFam" id="3.40.50.970:FF:000022">
    <property type="entry name" value="2-oxoglutarate ferredoxin oxidoreductase alpha subunit"/>
    <property type="match status" value="1"/>
</dbReference>
<dbReference type="Gene3D" id="3.40.50.970">
    <property type="match status" value="1"/>
</dbReference>
<keyword evidence="1 10" id="KW-0560">Oxidoreductase</keyword>
<protein>
    <recommendedName>
        <fullName evidence="5">2-oxoglutarate synthase subunit KorA</fullName>
        <ecNumber evidence="4">1.2.7.3</ecNumber>
    </recommendedName>
    <alternativeName>
        <fullName evidence="7">2-ketoglutarate oxidoreductase alpha chain</fullName>
    </alternativeName>
    <alternativeName>
        <fullName evidence="6">2-oxoglutarate-ferredoxin oxidoreductase subunit alpha</fullName>
    </alternativeName>
</protein>
<dbReference type="InterPro" id="IPR009014">
    <property type="entry name" value="Transketo_C/PFOR_II"/>
</dbReference>
<evidence type="ECO:0000313" key="11">
    <source>
        <dbReference type="Proteomes" id="UP000730161"/>
    </source>
</evidence>
<dbReference type="Gene3D" id="3.40.50.920">
    <property type="match status" value="1"/>
</dbReference>
<comment type="subunit">
    <text evidence="3">Heterotetramer of the KorA, KorB, KorC and KorD subunits.</text>
</comment>
<dbReference type="InterPro" id="IPR029061">
    <property type="entry name" value="THDP-binding"/>
</dbReference>
<dbReference type="SUPFAM" id="SSF52922">
    <property type="entry name" value="TK C-terminal domain-like"/>
    <property type="match status" value="1"/>
</dbReference>
<evidence type="ECO:0000259" key="9">
    <source>
        <dbReference type="Pfam" id="PF17147"/>
    </source>
</evidence>
<comment type="caution">
    <text evidence="10">The sequence shown here is derived from an EMBL/GenBank/DDBJ whole genome shotgun (WGS) entry which is preliminary data.</text>
</comment>
<dbReference type="InterPro" id="IPR033412">
    <property type="entry name" value="PFOR_II"/>
</dbReference>
<dbReference type="SUPFAM" id="SSF52518">
    <property type="entry name" value="Thiamin diphosphate-binding fold (THDP-binding)"/>
    <property type="match status" value="1"/>
</dbReference>
<dbReference type="PANTHER" id="PTHR43088">
    <property type="entry name" value="SUBUNIT OF PYRUVATE:FLAVODOXIN OXIDOREDUCTASE-RELATED"/>
    <property type="match status" value="1"/>
</dbReference>
<organism evidence="10 11">
    <name type="scientific">Methanocalculus chunghsingensis</name>
    <dbReference type="NCBI Taxonomy" id="156457"/>
    <lineage>
        <taxon>Archaea</taxon>
        <taxon>Methanobacteriati</taxon>
        <taxon>Methanobacteriota</taxon>
        <taxon>Stenosarchaea group</taxon>
        <taxon>Methanomicrobia</taxon>
        <taxon>Methanomicrobiales</taxon>
        <taxon>Methanocalculaceae</taxon>
        <taxon>Methanocalculus</taxon>
    </lineage>
</organism>
<feature type="domain" description="Pyruvate:ferredoxin oxidoreductase core" evidence="9">
    <location>
        <begin position="269"/>
        <end position="356"/>
    </location>
</feature>
<accession>A0A8J7W7K3</accession>
<evidence type="ECO:0000256" key="7">
    <source>
        <dbReference type="ARBA" id="ARBA00079587"/>
    </source>
</evidence>
<comment type="catalytic activity">
    <reaction evidence="2">
        <text>2 oxidized [2Fe-2S]-[ferredoxin] + 2-oxoglutarate + CoA = succinyl-CoA + 2 reduced [2Fe-2S]-[ferredoxin] + CO2 + H(+)</text>
        <dbReference type="Rhea" id="RHEA:17297"/>
        <dbReference type="Rhea" id="RHEA-COMP:10000"/>
        <dbReference type="Rhea" id="RHEA-COMP:10001"/>
        <dbReference type="ChEBI" id="CHEBI:15378"/>
        <dbReference type="ChEBI" id="CHEBI:16526"/>
        <dbReference type="ChEBI" id="CHEBI:16810"/>
        <dbReference type="ChEBI" id="CHEBI:33737"/>
        <dbReference type="ChEBI" id="CHEBI:33738"/>
        <dbReference type="ChEBI" id="CHEBI:57287"/>
        <dbReference type="ChEBI" id="CHEBI:57292"/>
        <dbReference type="EC" id="1.2.7.3"/>
    </reaction>
</comment>
<name>A0A8J7W7K3_9EURY</name>
<dbReference type="GO" id="GO:0006082">
    <property type="term" value="P:organic acid metabolic process"/>
    <property type="evidence" value="ECO:0007669"/>
    <property type="project" value="UniProtKB-ARBA"/>
</dbReference>
<reference evidence="10" key="1">
    <citation type="submission" date="2014-12" db="EMBL/GenBank/DDBJ databases">
        <authorList>
            <person name="Huang H.-H."/>
            <person name="Chen S.-C."/>
            <person name="Lai M.-C."/>
        </authorList>
    </citation>
    <scope>NUCLEOTIDE SEQUENCE</scope>
    <source>
        <strain evidence="10">K1F9705b</strain>
    </source>
</reference>
<dbReference type="InterPro" id="IPR002880">
    <property type="entry name" value="Pyrv_Fd/Flavodoxin_OxRdtase_N"/>
</dbReference>